<comment type="caution">
    <text evidence="1">The sequence shown here is derived from an EMBL/GenBank/DDBJ whole genome shotgun (WGS) entry which is preliminary data.</text>
</comment>
<dbReference type="Proteomes" id="UP000658131">
    <property type="component" value="Unassembled WGS sequence"/>
</dbReference>
<dbReference type="RefSeq" id="WP_262399829.1">
    <property type="nucleotide sequence ID" value="NZ_JACRTB010000010.1"/>
</dbReference>
<dbReference type="EMBL" id="JACRTB010000010">
    <property type="protein sequence ID" value="MBC8576296.1"/>
    <property type="molecule type" value="Genomic_DNA"/>
</dbReference>
<reference evidence="1 2" key="1">
    <citation type="submission" date="2020-08" db="EMBL/GenBank/DDBJ databases">
        <title>Genome public.</title>
        <authorList>
            <person name="Liu C."/>
            <person name="Sun Q."/>
        </authorList>
    </citation>
    <scope>NUCLEOTIDE SEQUENCE [LARGE SCALE GENOMIC DNA]</scope>
    <source>
        <strain evidence="1 2">BX1</strain>
    </source>
</reference>
<proteinExistence type="predicted"/>
<accession>A0ABR7NIQ1</accession>
<keyword evidence="2" id="KW-1185">Reference proteome</keyword>
<sequence length="356" mass="40077">MMNQYPPRFFLSAQTPLGFVSRLSLLADPDRFPQVWLLKGGTRAKRSALIVRLAETAEESGQQVCRVLDPLAPMLLEAAFWDGFSVIDAAGPHPIEPRYPGAVERVVWLGECWDEQELAALRRDLIAADRENTRLLEQARRYLGAADTLLGDRFRMANEATDRAKIERQADRIAAQEFSRPHGDVREGVCLLSTTDHACGPVADAMESLGRVVLLEDEIGPSASHLLAALRRRGGERAQRMLCGYSPFSPYERLEQLIFPDLSLGFFTVNERLPAVKNPQRVINARRFTDREILAACKSRIAFHRKAARQMTLLAKETLALAREEADRIEQLYARAFCPERFELFCARLCAELPEG</sequence>
<protein>
    <recommendedName>
        <fullName evidence="3">PD-(D/E)XK nuclease family protein</fullName>
    </recommendedName>
</protein>
<gene>
    <name evidence="1" type="ORF">H8717_07740</name>
</gene>
<evidence type="ECO:0000313" key="1">
    <source>
        <dbReference type="EMBL" id="MBC8576296.1"/>
    </source>
</evidence>
<name>A0ABR7NIQ1_9FIRM</name>
<organism evidence="1 2">
    <name type="scientific">Yanshouia hominis</name>
    <dbReference type="NCBI Taxonomy" id="2763673"/>
    <lineage>
        <taxon>Bacteria</taxon>
        <taxon>Bacillati</taxon>
        <taxon>Bacillota</taxon>
        <taxon>Clostridia</taxon>
        <taxon>Eubacteriales</taxon>
        <taxon>Oscillospiraceae</taxon>
        <taxon>Yanshouia</taxon>
    </lineage>
</organism>
<evidence type="ECO:0000313" key="2">
    <source>
        <dbReference type="Proteomes" id="UP000658131"/>
    </source>
</evidence>
<evidence type="ECO:0008006" key="3">
    <source>
        <dbReference type="Google" id="ProtNLM"/>
    </source>
</evidence>